<comment type="caution">
    <text evidence="1">The sequence shown here is derived from an EMBL/GenBank/DDBJ whole genome shotgun (WGS) entry which is preliminary data.</text>
</comment>
<protein>
    <recommendedName>
        <fullName evidence="3">Gfo/Idh/MocA-like oxidoreductase C-terminal domain-containing protein</fullName>
    </recommendedName>
</protein>
<organism evidence="1 2">
    <name type="scientific">[Clostridium] leptum</name>
    <dbReference type="NCBI Taxonomy" id="1535"/>
    <lineage>
        <taxon>Bacteria</taxon>
        <taxon>Bacillati</taxon>
        <taxon>Bacillota</taxon>
        <taxon>Clostridia</taxon>
        <taxon>Eubacteriales</taxon>
        <taxon>Oscillospiraceae</taxon>
        <taxon>Oscillospiraceae incertae sedis</taxon>
    </lineage>
</organism>
<evidence type="ECO:0000313" key="2">
    <source>
        <dbReference type="Proteomes" id="UP000284751"/>
    </source>
</evidence>
<dbReference type="AlphaFoldDB" id="A0A412AZH0"/>
<sequence>MKWDIPACEMSFFQCKVVQDLIYAIEEDRPVGLPPEHARHVVDIMCTIPEAIETRSIVPLHTTF</sequence>
<dbReference type="EMBL" id="QRTC01000008">
    <property type="protein sequence ID" value="RGQ43099.1"/>
    <property type="molecule type" value="Genomic_DNA"/>
</dbReference>
<gene>
    <name evidence="1" type="ORF">DWY99_03670</name>
</gene>
<proteinExistence type="predicted"/>
<evidence type="ECO:0008006" key="3">
    <source>
        <dbReference type="Google" id="ProtNLM"/>
    </source>
</evidence>
<name>A0A412AZH0_9FIRM</name>
<evidence type="ECO:0000313" key="1">
    <source>
        <dbReference type="EMBL" id="RGQ43099.1"/>
    </source>
</evidence>
<reference evidence="1 2" key="1">
    <citation type="submission" date="2018-08" db="EMBL/GenBank/DDBJ databases">
        <title>A genome reference for cultivated species of the human gut microbiota.</title>
        <authorList>
            <person name="Zou Y."/>
            <person name="Xue W."/>
            <person name="Luo G."/>
        </authorList>
    </citation>
    <scope>NUCLEOTIDE SEQUENCE [LARGE SCALE GENOMIC DNA]</scope>
    <source>
        <strain evidence="1 2">AF28-26</strain>
    </source>
</reference>
<dbReference type="Proteomes" id="UP000284751">
    <property type="component" value="Unassembled WGS sequence"/>
</dbReference>
<accession>A0A412AZH0</accession>